<dbReference type="Gene3D" id="3.90.1340.10">
    <property type="entry name" value="Phage tail collar domain"/>
    <property type="match status" value="1"/>
</dbReference>
<dbReference type="EMBL" id="CP101751">
    <property type="protein sequence ID" value="UUC45158.1"/>
    <property type="molecule type" value="Genomic_DNA"/>
</dbReference>
<proteinExistence type="predicted"/>
<protein>
    <submittedName>
        <fullName evidence="3">Phage tail protein</fullName>
    </submittedName>
</protein>
<dbReference type="RefSeq" id="WP_256550849.1">
    <property type="nucleotide sequence ID" value="NZ_CP101751.1"/>
</dbReference>
<gene>
    <name evidence="3" type="ORF">NOX80_16225</name>
</gene>
<dbReference type="Proteomes" id="UP001059844">
    <property type="component" value="Chromosome"/>
</dbReference>
<evidence type="ECO:0000313" key="4">
    <source>
        <dbReference type="Proteomes" id="UP001059844"/>
    </source>
</evidence>
<dbReference type="SUPFAM" id="SSF88874">
    <property type="entry name" value="Receptor-binding domain of short tail fibre protein gp12"/>
    <property type="match status" value="1"/>
</dbReference>
<organism evidence="3 4">
    <name type="scientific">Flavobacterium cerinum</name>
    <dbReference type="NCBI Taxonomy" id="2502784"/>
    <lineage>
        <taxon>Bacteria</taxon>
        <taxon>Pseudomonadati</taxon>
        <taxon>Bacteroidota</taxon>
        <taxon>Flavobacteriia</taxon>
        <taxon>Flavobacteriales</taxon>
        <taxon>Flavobacteriaceae</taxon>
        <taxon>Flavobacterium</taxon>
    </lineage>
</organism>
<feature type="domain" description="Phage tail collar" evidence="2">
    <location>
        <begin position="69"/>
        <end position="125"/>
    </location>
</feature>
<reference evidence="3" key="1">
    <citation type="submission" date="2022-07" db="EMBL/GenBank/DDBJ databases">
        <title>Isolation, identification, and degradation of a PFOSA degrading strain from sewage treatment plant.</title>
        <authorList>
            <person name="Zhang L."/>
            <person name="Huo Y."/>
        </authorList>
    </citation>
    <scope>NUCLEOTIDE SEQUENCE</scope>
    <source>
        <strain evidence="3">C1</strain>
    </source>
</reference>
<feature type="chain" id="PRO_5047154705" evidence="1">
    <location>
        <begin position="23"/>
        <end position="237"/>
    </location>
</feature>
<dbReference type="InterPro" id="IPR037053">
    <property type="entry name" value="Phage_tail_collar_dom_sf"/>
</dbReference>
<dbReference type="Pfam" id="PF07484">
    <property type="entry name" value="Collar"/>
    <property type="match status" value="1"/>
</dbReference>
<name>A0ABY5IQR4_9FLAO</name>
<sequence length="237" mass="25760">MKKKNIILLLLCLIANVSVLFSQNDALKILPNGNVGIGTSNPKEKLQVAGNIKSDGRIEDKTGSIMPVGSVMAFAGTQAPDGWLLCDGRSYPTTGDKNDLFKIIGNMYGGANGQFNVPDLRQTFVMGANPANGNEQLGRRGEADRHAHTISPPAQSFTTTTNGAHTHKFNSGWYKRNFDKGNYSGIDTNGTDIKYQTTESDGNHYHTVSVTLPAFTSGESTGQNRPKWMALNYIIKY</sequence>
<dbReference type="InterPro" id="IPR011083">
    <property type="entry name" value="Phage_tail_collar_dom"/>
</dbReference>
<keyword evidence="1" id="KW-0732">Signal</keyword>
<accession>A0ABY5IQR4</accession>
<evidence type="ECO:0000256" key="1">
    <source>
        <dbReference type="SAM" id="SignalP"/>
    </source>
</evidence>
<evidence type="ECO:0000259" key="2">
    <source>
        <dbReference type="Pfam" id="PF07484"/>
    </source>
</evidence>
<feature type="signal peptide" evidence="1">
    <location>
        <begin position="1"/>
        <end position="22"/>
    </location>
</feature>
<evidence type="ECO:0000313" key="3">
    <source>
        <dbReference type="EMBL" id="UUC45158.1"/>
    </source>
</evidence>
<keyword evidence="4" id="KW-1185">Reference proteome</keyword>